<dbReference type="Proteomes" id="UP000192678">
    <property type="component" value="Unassembled WGS sequence"/>
</dbReference>
<dbReference type="Pfam" id="PF02518">
    <property type="entry name" value="HATPase_c"/>
    <property type="match status" value="1"/>
</dbReference>
<name>A0A1W2ANV6_9SPHI</name>
<dbReference type="SMART" id="SM00387">
    <property type="entry name" value="HATPase_c"/>
    <property type="match status" value="1"/>
</dbReference>
<dbReference type="GO" id="GO:0000160">
    <property type="term" value="P:phosphorelay signal transduction system"/>
    <property type="evidence" value="ECO:0007669"/>
    <property type="project" value="UniProtKB-KW"/>
</dbReference>
<dbReference type="InterPro" id="IPR003594">
    <property type="entry name" value="HATPase_dom"/>
</dbReference>
<evidence type="ECO:0000256" key="4">
    <source>
        <dbReference type="ARBA" id="ARBA00022679"/>
    </source>
</evidence>
<comment type="catalytic activity">
    <reaction evidence="1">
        <text>ATP + protein L-histidine = ADP + protein N-phospho-L-histidine.</text>
        <dbReference type="EC" id="2.7.13.3"/>
    </reaction>
</comment>
<dbReference type="PANTHER" id="PTHR43065">
    <property type="entry name" value="SENSOR HISTIDINE KINASE"/>
    <property type="match status" value="1"/>
</dbReference>
<feature type="domain" description="Histidine kinase" evidence="9">
    <location>
        <begin position="239"/>
        <end position="406"/>
    </location>
</feature>
<dbReference type="STRING" id="475255.SAMN04488101_101778"/>
<keyword evidence="4" id="KW-0808">Transferase</keyword>
<evidence type="ECO:0000256" key="8">
    <source>
        <dbReference type="ARBA" id="ARBA00023012"/>
    </source>
</evidence>
<dbReference type="InterPro" id="IPR005467">
    <property type="entry name" value="His_kinase_dom"/>
</dbReference>
<sequence length="406" mass="45495">MEQSDLSEQKFNTIFTYAPMGLAEIDQDGKMIRLNLMGQALLNPICEIYEIDAENIYPILDRIFPGISQKIRDYKEPMGQIIYNHLHNFKLPLPNNLSEKHFQFNVTKMFEDCIIVGFEDLTNKYLEEKAMQQANLDSAVAQGKFEIASEVLHDIGNAVVGFGSYLTRISRSMEQNNVANLQNVVLFLKGQQIALSTVLGQEKAEALVNLMEGIAKTQKDSYEETNGSITEQLNIISHIQEILAIQRHYVTGHGAPERKAVNLKEIVHDCQSMLFASYDKKGIALSFNAAEQMPMIKGDRTKLMQVILNLLKNSVEAIDMDAPQKRITIDLQFKDKLLQLRIQDTGKGFDTHTAARIFERGFTTKDTGTGLGLYNCRSIIESHAGSIDVHSEGTGQGATTLIRFAS</sequence>
<accession>A0A1W2ANV6</accession>
<dbReference type="InterPro" id="IPR036890">
    <property type="entry name" value="HATPase_C_sf"/>
</dbReference>
<evidence type="ECO:0000313" key="10">
    <source>
        <dbReference type="EMBL" id="SMC62202.1"/>
    </source>
</evidence>
<dbReference type="GO" id="GO:0004673">
    <property type="term" value="F:protein histidine kinase activity"/>
    <property type="evidence" value="ECO:0007669"/>
    <property type="project" value="UniProtKB-EC"/>
</dbReference>
<dbReference type="Gene3D" id="3.30.565.10">
    <property type="entry name" value="Histidine kinase-like ATPase, C-terminal domain"/>
    <property type="match status" value="1"/>
</dbReference>
<evidence type="ECO:0000256" key="5">
    <source>
        <dbReference type="ARBA" id="ARBA00022741"/>
    </source>
</evidence>
<keyword evidence="11" id="KW-1185">Reference proteome</keyword>
<dbReference type="GO" id="GO:0005524">
    <property type="term" value="F:ATP binding"/>
    <property type="evidence" value="ECO:0007669"/>
    <property type="project" value="UniProtKB-KW"/>
</dbReference>
<dbReference type="PROSITE" id="PS50109">
    <property type="entry name" value="HIS_KIN"/>
    <property type="match status" value="1"/>
</dbReference>
<evidence type="ECO:0000256" key="7">
    <source>
        <dbReference type="ARBA" id="ARBA00022840"/>
    </source>
</evidence>
<dbReference type="AlphaFoldDB" id="A0A1W2ANV6"/>
<reference evidence="10 11" key="1">
    <citation type="submission" date="2017-04" db="EMBL/GenBank/DDBJ databases">
        <authorList>
            <person name="Afonso C.L."/>
            <person name="Miller P.J."/>
            <person name="Scott M.A."/>
            <person name="Spackman E."/>
            <person name="Goraichik I."/>
            <person name="Dimitrov K.M."/>
            <person name="Suarez D.L."/>
            <person name="Swayne D.E."/>
        </authorList>
    </citation>
    <scope>NUCLEOTIDE SEQUENCE [LARGE SCALE GENOMIC DNA]</scope>
    <source>
        <strain evidence="10 11">DSM 19625</strain>
    </source>
</reference>
<dbReference type="PANTHER" id="PTHR43065:SF10">
    <property type="entry name" value="PEROXIDE STRESS-ACTIVATED HISTIDINE KINASE MAK3"/>
    <property type="match status" value="1"/>
</dbReference>
<evidence type="ECO:0000313" key="11">
    <source>
        <dbReference type="Proteomes" id="UP000192678"/>
    </source>
</evidence>
<dbReference type="OrthoDB" id="1043958at2"/>
<organism evidence="10 11">
    <name type="scientific">Pedobacter nyackensis</name>
    <dbReference type="NCBI Taxonomy" id="475255"/>
    <lineage>
        <taxon>Bacteria</taxon>
        <taxon>Pseudomonadati</taxon>
        <taxon>Bacteroidota</taxon>
        <taxon>Sphingobacteriia</taxon>
        <taxon>Sphingobacteriales</taxon>
        <taxon>Sphingobacteriaceae</taxon>
        <taxon>Pedobacter</taxon>
    </lineage>
</organism>
<gene>
    <name evidence="10" type="ORF">SAMN04488101_101778</name>
</gene>
<protein>
    <recommendedName>
        <fullName evidence="2">histidine kinase</fullName>
        <ecNumber evidence="2">2.7.13.3</ecNumber>
    </recommendedName>
</protein>
<dbReference type="RefSeq" id="WP_084287322.1">
    <property type="nucleotide sequence ID" value="NZ_FWYB01000001.1"/>
</dbReference>
<evidence type="ECO:0000256" key="2">
    <source>
        <dbReference type="ARBA" id="ARBA00012438"/>
    </source>
</evidence>
<keyword evidence="7" id="KW-0067">ATP-binding</keyword>
<dbReference type="SUPFAM" id="SSF55874">
    <property type="entry name" value="ATPase domain of HSP90 chaperone/DNA topoisomerase II/histidine kinase"/>
    <property type="match status" value="1"/>
</dbReference>
<dbReference type="InterPro" id="IPR004358">
    <property type="entry name" value="Sig_transdc_His_kin-like_C"/>
</dbReference>
<evidence type="ECO:0000256" key="1">
    <source>
        <dbReference type="ARBA" id="ARBA00000085"/>
    </source>
</evidence>
<evidence type="ECO:0000259" key="9">
    <source>
        <dbReference type="PROSITE" id="PS50109"/>
    </source>
</evidence>
<keyword evidence="8" id="KW-0902">Two-component regulatory system</keyword>
<keyword evidence="5" id="KW-0547">Nucleotide-binding</keyword>
<proteinExistence type="predicted"/>
<evidence type="ECO:0000256" key="6">
    <source>
        <dbReference type="ARBA" id="ARBA00022777"/>
    </source>
</evidence>
<keyword evidence="6 10" id="KW-0418">Kinase</keyword>
<dbReference type="EC" id="2.7.13.3" evidence="2"/>
<keyword evidence="3" id="KW-0597">Phosphoprotein</keyword>
<dbReference type="EMBL" id="FWYB01000001">
    <property type="protein sequence ID" value="SMC62202.1"/>
    <property type="molecule type" value="Genomic_DNA"/>
</dbReference>
<dbReference type="PRINTS" id="PR00344">
    <property type="entry name" value="BCTRLSENSOR"/>
</dbReference>
<evidence type="ECO:0000256" key="3">
    <source>
        <dbReference type="ARBA" id="ARBA00022553"/>
    </source>
</evidence>